<evidence type="ECO:0000313" key="2">
    <source>
        <dbReference type="Proteomes" id="UP000789405"/>
    </source>
</evidence>
<dbReference type="EMBL" id="CAJVPY010028030">
    <property type="protein sequence ID" value="CAG8792010.1"/>
    <property type="molecule type" value="Genomic_DNA"/>
</dbReference>
<sequence>NAMYGELIRKMIEESRVLSNCVGMEKGRKMSLLQHHPRHQRRQRNANMRNIALLCPDSLAMRNDALGNTTNSIRDFTILDAFKLTEKAWKMSQKRQ</sequence>
<dbReference type="AlphaFoldDB" id="A0A9N9JSS9"/>
<gene>
    <name evidence="1" type="ORF">DERYTH_LOCUS21616</name>
</gene>
<name>A0A9N9JSS9_9GLOM</name>
<dbReference type="Proteomes" id="UP000789405">
    <property type="component" value="Unassembled WGS sequence"/>
</dbReference>
<evidence type="ECO:0000313" key="1">
    <source>
        <dbReference type="EMBL" id="CAG8792010.1"/>
    </source>
</evidence>
<reference evidence="1" key="1">
    <citation type="submission" date="2021-06" db="EMBL/GenBank/DDBJ databases">
        <authorList>
            <person name="Kallberg Y."/>
            <person name="Tangrot J."/>
            <person name="Rosling A."/>
        </authorList>
    </citation>
    <scope>NUCLEOTIDE SEQUENCE</scope>
    <source>
        <strain evidence="1">MA453B</strain>
    </source>
</reference>
<feature type="non-terminal residue" evidence="1">
    <location>
        <position position="1"/>
    </location>
</feature>
<proteinExistence type="predicted"/>
<organism evidence="1 2">
    <name type="scientific">Dentiscutata erythropus</name>
    <dbReference type="NCBI Taxonomy" id="1348616"/>
    <lineage>
        <taxon>Eukaryota</taxon>
        <taxon>Fungi</taxon>
        <taxon>Fungi incertae sedis</taxon>
        <taxon>Mucoromycota</taxon>
        <taxon>Glomeromycotina</taxon>
        <taxon>Glomeromycetes</taxon>
        <taxon>Diversisporales</taxon>
        <taxon>Gigasporaceae</taxon>
        <taxon>Dentiscutata</taxon>
    </lineage>
</organism>
<keyword evidence="2" id="KW-1185">Reference proteome</keyword>
<protein>
    <submittedName>
        <fullName evidence="1">12989_t:CDS:1</fullName>
    </submittedName>
</protein>
<accession>A0A9N9JSS9</accession>
<comment type="caution">
    <text evidence="1">The sequence shown here is derived from an EMBL/GenBank/DDBJ whole genome shotgun (WGS) entry which is preliminary data.</text>
</comment>